<evidence type="ECO:0000313" key="2">
    <source>
        <dbReference type="EMBL" id="GAH81829.1"/>
    </source>
</evidence>
<reference evidence="2" key="1">
    <citation type="journal article" date="2014" name="Front. Microbiol.">
        <title>High frequency of phylogenetically diverse reductive dehalogenase-homologous genes in deep subseafloor sedimentary metagenomes.</title>
        <authorList>
            <person name="Kawai M."/>
            <person name="Futagami T."/>
            <person name="Toyoda A."/>
            <person name="Takaki Y."/>
            <person name="Nishi S."/>
            <person name="Hori S."/>
            <person name="Arai W."/>
            <person name="Tsubouchi T."/>
            <person name="Morono Y."/>
            <person name="Uchiyama I."/>
            <person name="Ito T."/>
            <person name="Fujiyama A."/>
            <person name="Inagaki F."/>
            <person name="Takami H."/>
        </authorList>
    </citation>
    <scope>NUCLEOTIDE SEQUENCE</scope>
    <source>
        <strain evidence="2">Expedition CK06-06</strain>
    </source>
</reference>
<dbReference type="AlphaFoldDB" id="X1JU79"/>
<evidence type="ECO:0000259" key="1">
    <source>
        <dbReference type="Pfam" id="PF14355"/>
    </source>
</evidence>
<comment type="caution">
    <text evidence="2">The sequence shown here is derived from an EMBL/GenBank/DDBJ whole genome shotgun (WGS) entry which is preliminary data.</text>
</comment>
<proteinExistence type="predicted"/>
<feature type="non-terminal residue" evidence="2">
    <location>
        <position position="187"/>
    </location>
</feature>
<name>X1JU79_9ZZZZ</name>
<dbReference type="InterPro" id="IPR026001">
    <property type="entry name" value="Abi-like_C"/>
</dbReference>
<accession>X1JU79</accession>
<protein>
    <recommendedName>
        <fullName evidence="1">Abortive infection protein-like C-terminal domain-containing protein</fullName>
    </recommendedName>
</protein>
<dbReference type="EMBL" id="BARU01036864">
    <property type="protein sequence ID" value="GAH81829.1"/>
    <property type="molecule type" value="Genomic_DNA"/>
</dbReference>
<feature type="domain" description="Abortive infection protein-like C-terminal" evidence="1">
    <location>
        <begin position="67"/>
        <end position="143"/>
    </location>
</feature>
<gene>
    <name evidence="2" type="ORF">S03H2_57509</name>
</gene>
<dbReference type="Pfam" id="PF14355">
    <property type="entry name" value="Abi_C"/>
    <property type="match status" value="1"/>
</dbReference>
<organism evidence="2">
    <name type="scientific">marine sediment metagenome</name>
    <dbReference type="NCBI Taxonomy" id="412755"/>
    <lineage>
        <taxon>unclassified sequences</taxon>
        <taxon>metagenomes</taxon>
        <taxon>ecological metagenomes</taxon>
    </lineage>
</organism>
<sequence length="187" mass="21091">MERLNRVIEQYGRWAGLETYTDRIEAYIQTDFSQSLENSKSLLETIGKEICKSKGVQIEATASINQVLKKAFTAIGYTSSTPVTQISSALATIGQQIGDLRNEIGITSHGGTLEELRERNNKVDEMTKELLIDTTVIIASFLIRHFENENPRTTSGTSEQKMLLTDNQEFNDFWDDLFGEFSMGDYS</sequence>